<dbReference type="EMBL" id="LGRX02003538">
    <property type="protein sequence ID" value="KAK3282110.1"/>
    <property type="molecule type" value="Genomic_DNA"/>
</dbReference>
<gene>
    <name evidence="1" type="ORF">CYMTET_10138</name>
</gene>
<name>A0AAE0LES2_9CHLO</name>
<keyword evidence="2" id="KW-1185">Reference proteome</keyword>
<evidence type="ECO:0000313" key="1">
    <source>
        <dbReference type="EMBL" id="KAK3282110.1"/>
    </source>
</evidence>
<organism evidence="1 2">
    <name type="scientific">Cymbomonas tetramitiformis</name>
    <dbReference type="NCBI Taxonomy" id="36881"/>
    <lineage>
        <taxon>Eukaryota</taxon>
        <taxon>Viridiplantae</taxon>
        <taxon>Chlorophyta</taxon>
        <taxon>Pyramimonadophyceae</taxon>
        <taxon>Pyramimonadales</taxon>
        <taxon>Pyramimonadaceae</taxon>
        <taxon>Cymbomonas</taxon>
    </lineage>
</organism>
<accession>A0AAE0LES2</accession>
<feature type="non-terminal residue" evidence="1">
    <location>
        <position position="397"/>
    </location>
</feature>
<sequence>MFRWYTDVVNSSKQKTSGKFVFCRDPPFDKPDEPQYHGTVIFNDAESSSTASLHNGSIRRSGHDEKAIPALPVLHWFVEDPEAARWDEGTSASLFFNGAFYDNVHVRRRGSGRDKNTTTYQPKDWPKRKFKFDFKGHVFVYAEGQLPVEEFNLQSHYDEPGQQTYMRENIALTFMRSAGVPVALAFHVHVRQNSEFYGLFSFVEQIDRDFLQRNGLSPKGPLFKAVDWTYSNLREPDASLPCPWAAPDWPYAWQARSMGWPYCPEVYRHAIGKSKSHRYLWELAKGIHSEHSDAYIFAHVDVPQVINLFASQALLLLQDRCTKNYYLYRDPAAAQWLLFPTDLEDVFPTDYREGTGMCEETDCAANSTKYCVLTCPKFNSPFFCDRNHPQDIFEASA</sequence>
<proteinExistence type="predicted"/>
<dbReference type="InterPro" id="IPR014867">
    <property type="entry name" value="Spore_coat_CotH_CotH2/3/7"/>
</dbReference>
<comment type="caution">
    <text evidence="1">The sequence shown here is derived from an EMBL/GenBank/DDBJ whole genome shotgun (WGS) entry which is preliminary data.</text>
</comment>
<reference evidence="1 2" key="1">
    <citation type="journal article" date="2015" name="Genome Biol. Evol.">
        <title>Comparative Genomics of a Bacterivorous Green Alga Reveals Evolutionary Causalities and Consequences of Phago-Mixotrophic Mode of Nutrition.</title>
        <authorList>
            <person name="Burns J.A."/>
            <person name="Paasch A."/>
            <person name="Narechania A."/>
            <person name="Kim E."/>
        </authorList>
    </citation>
    <scope>NUCLEOTIDE SEQUENCE [LARGE SCALE GENOMIC DNA]</scope>
    <source>
        <strain evidence="1 2">PLY_AMNH</strain>
    </source>
</reference>
<evidence type="ECO:0000313" key="2">
    <source>
        <dbReference type="Proteomes" id="UP001190700"/>
    </source>
</evidence>
<dbReference type="PANTHER" id="PTHR40050">
    <property type="entry name" value="INNER SPORE COAT PROTEIN H"/>
    <property type="match status" value="1"/>
</dbReference>
<protein>
    <submittedName>
        <fullName evidence="1">Uncharacterized protein</fullName>
    </submittedName>
</protein>
<dbReference type="Proteomes" id="UP001190700">
    <property type="component" value="Unassembled WGS sequence"/>
</dbReference>
<dbReference type="Pfam" id="PF08757">
    <property type="entry name" value="CotH"/>
    <property type="match status" value="1"/>
</dbReference>
<dbReference type="PANTHER" id="PTHR40050:SF1">
    <property type="entry name" value="INNER SPORE COAT PROTEIN H"/>
    <property type="match status" value="1"/>
</dbReference>
<dbReference type="AlphaFoldDB" id="A0AAE0LES2"/>